<dbReference type="RefSeq" id="WP_112304557.1">
    <property type="nucleotide sequence ID" value="NZ_QMDV01000001.1"/>
</dbReference>
<evidence type="ECO:0000313" key="2">
    <source>
        <dbReference type="EMBL" id="RAU84276.1"/>
    </source>
</evidence>
<evidence type="ECO:0008006" key="4">
    <source>
        <dbReference type="Google" id="ProtNLM"/>
    </source>
</evidence>
<accession>A0A364RJ75</accession>
<sequence>MKYKLLLLLLLCHVTAIAQKNTITVTDRSITVPAAIQVQQPQEGLYYGFQMGDVVLLNIEPEKTGQTFQLEIKEYASGAVVYAASNLKRVKDLKLTVPKKTIYQFILSSASGQAITARLLLKRQPAKEENRYFNANVTWQNRPDTTWTTVTEKVLVKGELVPAVLVDKTFRVASMANLSPSRVSVPFKLPANTVHWVYWIGVGQESVEQLKNMTGIAAKGAAALASATVSPVVGFGLGLIPTLPQVNASGSIDYYFMNRTSAEKYVKDEEGWKYYPFAQGTGIISDYKKVLPTETPKTPDGTLYATFRNSNTVTGLDITLKVVAFEQEKKYENRQVHKPVKVVQKQMPVFGEN</sequence>
<feature type="chain" id="PRO_5017065531" description="DUF4138 domain-containing protein" evidence="1">
    <location>
        <begin position="19"/>
        <end position="353"/>
    </location>
</feature>
<dbReference type="EMBL" id="QMDV01000001">
    <property type="protein sequence ID" value="RAU84276.1"/>
    <property type="molecule type" value="Genomic_DNA"/>
</dbReference>
<dbReference type="Proteomes" id="UP000251692">
    <property type="component" value="Unassembled WGS sequence"/>
</dbReference>
<reference evidence="2 3" key="2">
    <citation type="submission" date="2018-07" db="EMBL/GenBank/DDBJ databases">
        <title>Pontibacter sp. 2b14 genomic sequence and assembly.</title>
        <authorList>
            <person name="Du Z.-J."/>
        </authorList>
    </citation>
    <scope>NUCLEOTIDE SEQUENCE [LARGE SCALE GENOMIC DNA]</scope>
    <source>
        <strain evidence="2 3">2b14</strain>
    </source>
</reference>
<dbReference type="OrthoDB" id="926208at2"/>
<gene>
    <name evidence="2" type="ORF">DP923_04335</name>
</gene>
<protein>
    <recommendedName>
        <fullName evidence="4">DUF4138 domain-containing protein</fullName>
    </recommendedName>
</protein>
<proteinExistence type="predicted"/>
<evidence type="ECO:0000256" key="1">
    <source>
        <dbReference type="SAM" id="SignalP"/>
    </source>
</evidence>
<keyword evidence="1" id="KW-0732">Signal</keyword>
<dbReference type="AlphaFoldDB" id="A0A364RJ75"/>
<organism evidence="2 3">
    <name type="scientific">Pontibacter arcticus</name>
    <dbReference type="NCBI Taxonomy" id="2080288"/>
    <lineage>
        <taxon>Bacteria</taxon>
        <taxon>Pseudomonadati</taxon>
        <taxon>Bacteroidota</taxon>
        <taxon>Cytophagia</taxon>
        <taxon>Cytophagales</taxon>
        <taxon>Hymenobacteraceae</taxon>
        <taxon>Pontibacter</taxon>
    </lineage>
</organism>
<evidence type="ECO:0000313" key="3">
    <source>
        <dbReference type="Proteomes" id="UP000251692"/>
    </source>
</evidence>
<comment type="caution">
    <text evidence="2">The sequence shown here is derived from an EMBL/GenBank/DDBJ whole genome shotgun (WGS) entry which is preliminary data.</text>
</comment>
<keyword evidence="3" id="KW-1185">Reference proteome</keyword>
<feature type="signal peptide" evidence="1">
    <location>
        <begin position="1"/>
        <end position="18"/>
    </location>
</feature>
<reference evidence="2 3" key="1">
    <citation type="submission" date="2018-06" db="EMBL/GenBank/DDBJ databases">
        <authorList>
            <person name="Liu Z.-W."/>
        </authorList>
    </citation>
    <scope>NUCLEOTIDE SEQUENCE [LARGE SCALE GENOMIC DNA]</scope>
    <source>
        <strain evidence="2 3">2b14</strain>
    </source>
</reference>
<name>A0A364RJ75_9BACT</name>